<reference evidence="2 3" key="1">
    <citation type="journal article" date="2014" name="Am. J. Bot.">
        <title>Genome assembly and annotation for red clover (Trifolium pratense; Fabaceae).</title>
        <authorList>
            <person name="Istvanek J."/>
            <person name="Jaros M."/>
            <person name="Krenek A."/>
            <person name="Repkova J."/>
        </authorList>
    </citation>
    <scope>NUCLEOTIDE SEQUENCE [LARGE SCALE GENOMIC DNA]</scope>
    <source>
        <strain evidence="3">cv. Tatra</strain>
        <tissue evidence="2">Young leaves</tissue>
    </source>
</reference>
<evidence type="ECO:0000313" key="2">
    <source>
        <dbReference type="EMBL" id="PNY07448.1"/>
    </source>
</evidence>
<feature type="compositionally biased region" description="Low complexity" evidence="1">
    <location>
        <begin position="219"/>
        <end position="233"/>
    </location>
</feature>
<accession>A0A2K3NWN5</accession>
<feature type="region of interest" description="Disordered" evidence="1">
    <location>
        <begin position="190"/>
        <end position="266"/>
    </location>
</feature>
<feature type="region of interest" description="Disordered" evidence="1">
    <location>
        <begin position="329"/>
        <end position="353"/>
    </location>
</feature>
<proteinExistence type="predicted"/>
<sequence>MKLQGGQKREIRKIANYSCEEIISEDEWLENVEENENIDEYILMLEMLLLLAGDGLDVPPSPINDDSIGEENEDEYGGVDDYTELGSDNFLDIYDCVEVSKELIVKEIECNSEQNNIGSGSFPLALEKKKEEYPRIPPKLTLEEKNLGDVSQNDKGKLVVQNRGSDSRDSVEVSKELIVKEIECGTGRNTTESKWKNATPINGPAEPYQIDGGSKANNTSKVSVSQQSKTQTSEAFDAVNSSVKSMEENNVPAEKKPSWLGSSGKASMEPKFKVVQNKESKEIDRQQLKFSSSSLKENLADNVLSRADENANSSSDVWKDCSIKTVFPFSKGDVSTGYNSSNYSEKADEKRKPEISDARAYIKEQVDEVGRAFYLGKLQG</sequence>
<keyword evidence="2" id="KW-0808">Transferase</keyword>
<dbReference type="STRING" id="57577.A0A2K3NWN5"/>
<evidence type="ECO:0000313" key="3">
    <source>
        <dbReference type="Proteomes" id="UP000236291"/>
    </source>
</evidence>
<feature type="non-terminal residue" evidence="2">
    <location>
        <position position="380"/>
    </location>
</feature>
<comment type="caution">
    <text evidence="2">The sequence shown here is derived from an EMBL/GenBank/DDBJ whole genome shotgun (WGS) entry which is preliminary data.</text>
</comment>
<name>A0A2K3NWN5_TRIPR</name>
<dbReference type="Proteomes" id="UP000236291">
    <property type="component" value="Unassembled WGS sequence"/>
</dbReference>
<evidence type="ECO:0000256" key="1">
    <source>
        <dbReference type="SAM" id="MobiDB-lite"/>
    </source>
</evidence>
<dbReference type="AlphaFoldDB" id="A0A2K3NWN5"/>
<dbReference type="EMBL" id="ASHM01001889">
    <property type="protein sequence ID" value="PNY07448.1"/>
    <property type="molecule type" value="Genomic_DNA"/>
</dbReference>
<keyword evidence="2" id="KW-0418">Kinase</keyword>
<organism evidence="2 3">
    <name type="scientific">Trifolium pratense</name>
    <name type="common">Red clover</name>
    <dbReference type="NCBI Taxonomy" id="57577"/>
    <lineage>
        <taxon>Eukaryota</taxon>
        <taxon>Viridiplantae</taxon>
        <taxon>Streptophyta</taxon>
        <taxon>Embryophyta</taxon>
        <taxon>Tracheophyta</taxon>
        <taxon>Spermatophyta</taxon>
        <taxon>Magnoliopsida</taxon>
        <taxon>eudicotyledons</taxon>
        <taxon>Gunneridae</taxon>
        <taxon>Pentapetalae</taxon>
        <taxon>rosids</taxon>
        <taxon>fabids</taxon>
        <taxon>Fabales</taxon>
        <taxon>Fabaceae</taxon>
        <taxon>Papilionoideae</taxon>
        <taxon>50 kb inversion clade</taxon>
        <taxon>NPAAA clade</taxon>
        <taxon>Hologalegina</taxon>
        <taxon>IRL clade</taxon>
        <taxon>Trifolieae</taxon>
        <taxon>Trifolium</taxon>
    </lineage>
</organism>
<dbReference type="GO" id="GO:0016301">
    <property type="term" value="F:kinase activity"/>
    <property type="evidence" value="ECO:0007669"/>
    <property type="project" value="UniProtKB-KW"/>
</dbReference>
<reference evidence="2 3" key="2">
    <citation type="journal article" date="2017" name="Front. Plant Sci.">
        <title>Gene Classification and Mining of Molecular Markers Useful in Red Clover (Trifolium pratense) Breeding.</title>
        <authorList>
            <person name="Istvanek J."/>
            <person name="Dluhosova J."/>
            <person name="Dluhos P."/>
            <person name="Patkova L."/>
            <person name="Nedelnik J."/>
            <person name="Repkova J."/>
        </authorList>
    </citation>
    <scope>NUCLEOTIDE SEQUENCE [LARGE SCALE GENOMIC DNA]</scope>
    <source>
        <strain evidence="3">cv. Tatra</strain>
        <tissue evidence="2">Young leaves</tissue>
    </source>
</reference>
<protein>
    <submittedName>
        <fullName evidence="2">Dual-specificity kinase domain protein</fullName>
    </submittedName>
</protein>
<gene>
    <name evidence="2" type="ORF">L195_g003944</name>
</gene>